<dbReference type="Gene3D" id="1.10.10.10">
    <property type="entry name" value="Winged helix-like DNA-binding domain superfamily/Winged helix DNA-binding domain"/>
    <property type="match status" value="1"/>
</dbReference>
<dbReference type="GO" id="GO:0003700">
    <property type="term" value="F:DNA-binding transcription factor activity"/>
    <property type="evidence" value="ECO:0007669"/>
    <property type="project" value="InterPro"/>
</dbReference>
<reference evidence="1 2" key="1">
    <citation type="submission" date="2017-11" db="EMBL/GenBank/DDBJ databases">
        <title>Genome sequence of Entomoplasma freundtii BARC 318 (ATCC 51999).</title>
        <authorList>
            <person name="Lo W.-S."/>
            <person name="Gasparich G.E."/>
            <person name="Kuo C.-H."/>
        </authorList>
    </citation>
    <scope>NUCLEOTIDE SEQUENCE [LARGE SCALE GENOMIC DNA]</scope>
    <source>
        <strain evidence="1 2">BARC 318</strain>
    </source>
</reference>
<dbReference type="Gene3D" id="3.40.50.10490">
    <property type="entry name" value="Glucose-6-phosphate isomerase like protein, domain 1"/>
    <property type="match status" value="1"/>
</dbReference>
<proteinExistence type="predicted"/>
<keyword evidence="2" id="KW-1185">Reference proteome</keyword>
<protein>
    <submittedName>
        <fullName evidence="1">RpiR family transcriptional regulator</fullName>
    </submittedName>
</protein>
<dbReference type="PROSITE" id="PS51071">
    <property type="entry name" value="HTH_RPIR"/>
    <property type="match status" value="1"/>
</dbReference>
<accession>A0A2K8NS38</accession>
<gene>
    <name evidence="1" type="ORF">EFREU_v1c03400</name>
</gene>
<dbReference type="SUPFAM" id="SSF46689">
    <property type="entry name" value="Homeodomain-like"/>
    <property type="match status" value="1"/>
</dbReference>
<dbReference type="InterPro" id="IPR047640">
    <property type="entry name" value="RpiR-like"/>
</dbReference>
<dbReference type="GO" id="GO:1901135">
    <property type="term" value="P:carbohydrate derivative metabolic process"/>
    <property type="evidence" value="ECO:0007669"/>
    <property type="project" value="InterPro"/>
</dbReference>
<dbReference type="PANTHER" id="PTHR30514:SF1">
    <property type="entry name" value="HTH-TYPE TRANSCRIPTIONAL REGULATOR HEXR-RELATED"/>
    <property type="match status" value="1"/>
</dbReference>
<dbReference type="AlphaFoldDB" id="A0A2K8NS38"/>
<organism evidence="1 2">
    <name type="scientific">Entomoplasma freundtii</name>
    <dbReference type="NCBI Taxonomy" id="74700"/>
    <lineage>
        <taxon>Bacteria</taxon>
        <taxon>Bacillati</taxon>
        <taxon>Mycoplasmatota</taxon>
        <taxon>Mollicutes</taxon>
        <taxon>Entomoplasmatales</taxon>
        <taxon>Entomoplasmataceae</taxon>
        <taxon>Entomoplasma</taxon>
    </lineage>
</organism>
<sequence length="268" mass="31454">MLIVEESYENLVATDRLIIKKINQHPDAFINSSIVEFAKNVSTAVSTISKFVRRLGFTNYREFQNYLITSYLLEREKNYSDFLFQIKRDEEIENLKKIEFYAIEETIKLLDQRQLKNVAQRICEANKIWLIGSGQNFLQLQDLCNNLRIVGCNAFATSFPNNHAFEIMNLDSDDLVIFMADNYESNVYFNLVRKLKENHVTLVMITALNKFFINDMDFILNYFAFPLKSTPSLVGNTKVQSFFLNNLIMTYILKQKSTNPNWTNPKRW</sequence>
<dbReference type="SUPFAM" id="SSF53697">
    <property type="entry name" value="SIS domain"/>
    <property type="match status" value="1"/>
</dbReference>
<evidence type="ECO:0000313" key="1">
    <source>
        <dbReference type="EMBL" id="ATZ16366.1"/>
    </source>
</evidence>
<dbReference type="InterPro" id="IPR036388">
    <property type="entry name" value="WH-like_DNA-bd_sf"/>
</dbReference>
<dbReference type="GO" id="GO:0003677">
    <property type="term" value="F:DNA binding"/>
    <property type="evidence" value="ECO:0007669"/>
    <property type="project" value="InterPro"/>
</dbReference>
<dbReference type="PANTHER" id="PTHR30514">
    <property type="entry name" value="GLUCOKINASE"/>
    <property type="match status" value="1"/>
</dbReference>
<dbReference type="KEGG" id="efr:EFREU_v1c03400"/>
<dbReference type="RefSeq" id="WP_157844563.1">
    <property type="nucleotide sequence ID" value="NZ_CP024962.1"/>
</dbReference>
<name>A0A2K8NS38_9MOLU</name>
<dbReference type="InterPro" id="IPR009057">
    <property type="entry name" value="Homeodomain-like_sf"/>
</dbReference>
<dbReference type="EMBL" id="CP024962">
    <property type="protein sequence ID" value="ATZ16366.1"/>
    <property type="molecule type" value="Genomic_DNA"/>
</dbReference>
<dbReference type="Pfam" id="PF01418">
    <property type="entry name" value="HTH_6"/>
    <property type="match status" value="1"/>
</dbReference>
<dbReference type="GO" id="GO:0097367">
    <property type="term" value="F:carbohydrate derivative binding"/>
    <property type="evidence" value="ECO:0007669"/>
    <property type="project" value="InterPro"/>
</dbReference>
<dbReference type="InterPro" id="IPR000281">
    <property type="entry name" value="HTH_RpiR"/>
</dbReference>
<dbReference type="Proteomes" id="UP000232222">
    <property type="component" value="Chromosome"/>
</dbReference>
<evidence type="ECO:0000313" key="2">
    <source>
        <dbReference type="Proteomes" id="UP000232222"/>
    </source>
</evidence>
<dbReference type="InterPro" id="IPR046348">
    <property type="entry name" value="SIS_dom_sf"/>
</dbReference>